<accession>A0A1Y2H561</accession>
<sequence>MTSCDSGCAASLSESSLTIDSTPPSSMCFPCNLLSFDRLPTSVLVCSTQDSGDKDAHYFQVLVRSVAALIAFQHKKILDDHGMAFRIHDIAHAIALRLHYLGYGDQLGLATQAGYARVYAHARVLSRRTLRHCRDDLSWGMSINCQMKDDSVHVYRPLHVLALVARVDQGITADDISQEIAECDSVLLCNSLQAYLDALDLWTTPVPSPESVAIGQGIPRFSTSHKYLMPSPFLPDLTYTHGSIKVDGTV</sequence>
<dbReference type="AlphaFoldDB" id="A0A1Y2H561"/>
<gene>
    <name evidence="1" type="ORF">BCR44DRAFT_263467</name>
</gene>
<dbReference type="EMBL" id="MCFL01000137">
    <property type="protein sequence ID" value="ORZ29675.1"/>
    <property type="molecule type" value="Genomic_DNA"/>
</dbReference>
<proteinExistence type="predicted"/>
<organism evidence="1 2">
    <name type="scientific">Catenaria anguillulae PL171</name>
    <dbReference type="NCBI Taxonomy" id="765915"/>
    <lineage>
        <taxon>Eukaryota</taxon>
        <taxon>Fungi</taxon>
        <taxon>Fungi incertae sedis</taxon>
        <taxon>Blastocladiomycota</taxon>
        <taxon>Blastocladiomycetes</taxon>
        <taxon>Blastocladiales</taxon>
        <taxon>Catenariaceae</taxon>
        <taxon>Catenaria</taxon>
    </lineage>
</organism>
<protein>
    <submittedName>
        <fullName evidence="1">Uncharacterized protein</fullName>
    </submittedName>
</protein>
<keyword evidence="2" id="KW-1185">Reference proteome</keyword>
<evidence type="ECO:0000313" key="2">
    <source>
        <dbReference type="Proteomes" id="UP000193411"/>
    </source>
</evidence>
<reference evidence="1 2" key="1">
    <citation type="submission" date="2016-07" db="EMBL/GenBank/DDBJ databases">
        <title>Pervasive Adenine N6-methylation of Active Genes in Fungi.</title>
        <authorList>
            <consortium name="DOE Joint Genome Institute"/>
            <person name="Mondo S.J."/>
            <person name="Dannebaum R.O."/>
            <person name="Kuo R.C."/>
            <person name="Labutti K."/>
            <person name="Haridas S."/>
            <person name="Kuo A."/>
            <person name="Salamov A."/>
            <person name="Ahrendt S.R."/>
            <person name="Lipzen A."/>
            <person name="Sullivan W."/>
            <person name="Andreopoulos W.B."/>
            <person name="Clum A."/>
            <person name="Lindquist E."/>
            <person name="Daum C."/>
            <person name="Ramamoorthy G.K."/>
            <person name="Gryganskyi A."/>
            <person name="Culley D."/>
            <person name="Magnuson J.K."/>
            <person name="James T.Y."/>
            <person name="O'Malley M.A."/>
            <person name="Stajich J.E."/>
            <person name="Spatafora J.W."/>
            <person name="Visel A."/>
            <person name="Grigoriev I.V."/>
        </authorList>
    </citation>
    <scope>NUCLEOTIDE SEQUENCE [LARGE SCALE GENOMIC DNA]</scope>
    <source>
        <strain evidence="1 2">PL171</strain>
    </source>
</reference>
<name>A0A1Y2H561_9FUNG</name>
<comment type="caution">
    <text evidence="1">The sequence shown here is derived from an EMBL/GenBank/DDBJ whole genome shotgun (WGS) entry which is preliminary data.</text>
</comment>
<evidence type="ECO:0000313" key="1">
    <source>
        <dbReference type="EMBL" id="ORZ29675.1"/>
    </source>
</evidence>
<dbReference type="Proteomes" id="UP000193411">
    <property type="component" value="Unassembled WGS sequence"/>
</dbReference>